<evidence type="ECO:0000313" key="3">
    <source>
        <dbReference type="WBParaSite" id="MBELARI_LOCUS1416.1"/>
    </source>
</evidence>
<dbReference type="AlphaFoldDB" id="A0AAF3EJF7"/>
<name>A0AAF3EJF7_9BILA</name>
<dbReference type="Proteomes" id="UP000887575">
    <property type="component" value="Unassembled WGS sequence"/>
</dbReference>
<dbReference type="GO" id="GO:0042981">
    <property type="term" value="P:regulation of apoptotic process"/>
    <property type="evidence" value="ECO:0007669"/>
    <property type="project" value="InterPro"/>
</dbReference>
<feature type="compositionally biased region" description="Low complexity" evidence="1">
    <location>
        <begin position="87"/>
        <end position="101"/>
    </location>
</feature>
<feature type="compositionally biased region" description="Polar residues" evidence="1">
    <location>
        <begin position="28"/>
        <end position="38"/>
    </location>
</feature>
<feature type="compositionally biased region" description="Basic residues" evidence="1">
    <location>
        <begin position="57"/>
        <end position="86"/>
    </location>
</feature>
<accession>A0AAF3EJF7</accession>
<feature type="compositionally biased region" description="Basic and acidic residues" evidence="1">
    <location>
        <begin position="220"/>
        <end position="230"/>
    </location>
</feature>
<dbReference type="PANTHER" id="PTHR14740:SF3">
    <property type="entry name" value="CASPASE ACTIVITY AND APOPTOSIS INHIBITOR 1"/>
    <property type="match status" value="1"/>
</dbReference>
<sequence length="251" mass="27841">MFYSLKSNKNFFNAGLENGFTTIFSTSNFGGKDSNTGQADRLRDPLDSIANTSNMKVAKKKQKREKRKKHKTSKTTKSRKRERSKRSPSSSSVSTSSSSPPSSKPTKKRSRDFPPKPKDADSTVPLDCLLHKRNLLAEIAVNCLDAGKLASMIPFCLIDRTKEELIQKVTEELEVMSKKRILAALEGKEASSSSESEESEQEFKPEEKGQSHSPEVNTPKTHDSNDRVSLTEETTPPQCSLEEGEIIDGAD</sequence>
<feature type="compositionally biased region" description="Basic and acidic residues" evidence="1">
    <location>
        <begin position="111"/>
        <end position="121"/>
    </location>
</feature>
<protein>
    <submittedName>
        <fullName evidence="3">Uncharacterized protein</fullName>
    </submittedName>
</protein>
<evidence type="ECO:0000313" key="2">
    <source>
        <dbReference type="Proteomes" id="UP000887575"/>
    </source>
</evidence>
<feature type="compositionally biased region" description="Acidic residues" evidence="1">
    <location>
        <begin position="242"/>
        <end position="251"/>
    </location>
</feature>
<evidence type="ECO:0000256" key="1">
    <source>
        <dbReference type="SAM" id="MobiDB-lite"/>
    </source>
</evidence>
<dbReference type="PANTHER" id="PTHR14740">
    <property type="entry name" value="CASPASE ACTIVITY AND APOPTOSIS INHIBITOR 1"/>
    <property type="match status" value="1"/>
</dbReference>
<feature type="compositionally biased region" description="Basic and acidic residues" evidence="1">
    <location>
        <begin position="201"/>
        <end position="210"/>
    </location>
</feature>
<feature type="region of interest" description="Disordered" evidence="1">
    <location>
        <begin position="186"/>
        <end position="251"/>
    </location>
</feature>
<feature type="region of interest" description="Disordered" evidence="1">
    <location>
        <begin position="28"/>
        <end position="124"/>
    </location>
</feature>
<dbReference type="InterPro" id="IPR038991">
    <property type="entry name" value="CAAP1"/>
</dbReference>
<keyword evidence="2" id="KW-1185">Reference proteome</keyword>
<organism evidence="2 3">
    <name type="scientific">Mesorhabditis belari</name>
    <dbReference type="NCBI Taxonomy" id="2138241"/>
    <lineage>
        <taxon>Eukaryota</taxon>
        <taxon>Metazoa</taxon>
        <taxon>Ecdysozoa</taxon>
        <taxon>Nematoda</taxon>
        <taxon>Chromadorea</taxon>
        <taxon>Rhabditida</taxon>
        <taxon>Rhabditina</taxon>
        <taxon>Rhabditomorpha</taxon>
        <taxon>Rhabditoidea</taxon>
        <taxon>Rhabditidae</taxon>
        <taxon>Mesorhabditinae</taxon>
        <taxon>Mesorhabditis</taxon>
    </lineage>
</organism>
<proteinExistence type="predicted"/>
<dbReference type="WBParaSite" id="MBELARI_LOCUS1416.1">
    <property type="protein sequence ID" value="MBELARI_LOCUS1416.1"/>
    <property type="gene ID" value="MBELARI_LOCUS1416"/>
</dbReference>
<reference evidence="3" key="1">
    <citation type="submission" date="2024-02" db="UniProtKB">
        <authorList>
            <consortium name="WormBaseParasite"/>
        </authorList>
    </citation>
    <scope>IDENTIFICATION</scope>
</reference>